<feature type="transmembrane region" description="Helical" evidence="1">
    <location>
        <begin position="21"/>
        <end position="45"/>
    </location>
</feature>
<organism evidence="2 3">
    <name type="scientific">Actinomycetospora aurantiaca</name>
    <dbReference type="NCBI Taxonomy" id="3129233"/>
    <lineage>
        <taxon>Bacteria</taxon>
        <taxon>Bacillati</taxon>
        <taxon>Actinomycetota</taxon>
        <taxon>Actinomycetes</taxon>
        <taxon>Pseudonocardiales</taxon>
        <taxon>Pseudonocardiaceae</taxon>
        <taxon>Actinomycetospora</taxon>
    </lineage>
</organism>
<evidence type="ECO:0000256" key="1">
    <source>
        <dbReference type="SAM" id="Phobius"/>
    </source>
</evidence>
<feature type="transmembrane region" description="Helical" evidence="1">
    <location>
        <begin position="110"/>
        <end position="131"/>
    </location>
</feature>
<dbReference type="EMBL" id="JBBEGN010000002">
    <property type="protein sequence ID" value="MEJ2867413.1"/>
    <property type="molecule type" value="Genomic_DNA"/>
</dbReference>
<keyword evidence="3" id="KW-1185">Reference proteome</keyword>
<proteinExistence type="predicted"/>
<keyword evidence="1" id="KW-0812">Transmembrane</keyword>
<feature type="transmembrane region" description="Helical" evidence="1">
    <location>
        <begin position="66"/>
        <end position="90"/>
    </location>
</feature>
<evidence type="ECO:0000313" key="2">
    <source>
        <dbReference type="EMBL" id="MEJ2867413.1"/>
    </source>
</evidence>
<comment type="caution">
    <text evidence="2">The sequence shown here is derived from an EMBL/GenBank/DDBJ whole genome shotgun (WGS) entry which is preliminary data.</text>
</comment>
<sequence>MTALLLLPRSAADLVRGRTVAASVLGVGLGLWAWFVAFLVVLGFLRGPLYGFVVPGPYDDAWGGPTLAGAWTVHALVWVGVLVAALAMWWCLARLHAAVVEHLAGSRRRVWSVPVAVLLLVLAVGFVVLFVRQL</sequence>
<dbReference type="RefSeq" id="WP_337694019.1">
    <property type="nucleotide sequence ID" value="NZ_JBBEGN010000002.1"/>
</dbReference>
<gene>
    <name evidence="2" type="ORF">WCD74_06520</name>
</gene>
<name>A0ABU8MLW5_9PSEU</name>
<accession>A0ABU8MLW5</accession>
<dbReference type="Proteomes" id="UP001385809">
    <property type="component" value="Unassembled WGS sequence"/>
</dbReference>
<evidence type="ECO:0000313" key="3">
    <source>
        <dbReference type="Proteomes" id="UP001385809"/>
    </source>
</evidence>
<keyword evidence="1" id="KW-1133">Transmembrane helix</keyword>
<keyword evidence="1" id="KW-0472">Membrane</keyword>
<protein>
    <submittedName>
        <fullName evidence="2">Uncharacterized protein</fullName>
    </submittedName>
</protein>
<reference evidence="2 3" key="1">
    <citation type="submission" date="2024-03" db="EMBL/GenBank/DDBJ databases">
        <title>Actinomycetospora sp. OC33-EN08, a novel actinomycete isolated from wild orchid (Aerides multiflora).</title>
        <authorList>
            <person name="Suriyachadkun C."/>
        </authorList>
    </citation>
    <scope>NUCLEOTIDE SEQUENCE [LARGE SCALE GENOMIC DNA]</scope>
    <source>
        <strain evidence="2 3">OC33-EN08</strain>
    </source>
</reference>